<gene>
    <name evidence="1" type="ORF">WDU93_06290</name>
</gene>
<dbReference type="InterPro" id="IPR023393">
    <property type="entry name" value="START-like_dom_sf"/>
</dbReference>
<organism evidence="1 2">
    <name type="scientific">Microbacterium istanbulense</name>
    <dbReference type="NCBI Taxonomy" id="3122049"/>
    <lineage>
        <taxon>Bacteria</taxon>
        <taxon>Bacillati</taxon>
        <taxon>Actinomycetota</taxon>
        <taxon>Actinomycetes</taxon>
        <taxon>Micrococcales</taxon>
        <taxon>Microbacteriaceae</taxon>
        <taxon>Microbacterium</taxon>
    </lineage>
</organism>
<accession>A0ABU8LL68</accession>
<dbReference type="CDD" id="cd07812">
    <property type="entry name" value="SRPBCC"/>
    <property type="match status" value="1"/>
</dbReference>
<protein>
    <submittedName>
        <fullName evidence="1">SRPBCC family protein</fullName>
    </submittedName>
</protein>
<keyword evidence="2" id="KW-1185">Reference proteome</keyword>
<dbReference type="Gene3D" id="3.30.530.20">
    <property type="match status" value="1"/>
</dbReference>
<comment type="caution">
    <text evidence="1">The sequence shown here is derived from an EMBL/GenBank/DDBJ whole genome shotgun (WGS) entry which is preliminary data.</text>
</comment>
<name>A0ABU8LL68_9MICO</name>
<evidence type="ECO:0000313" key="2">
    <source>
        <dbReference type="Proteomes" id="UP001366085"/>
    </source>
</evidence>
<dbReference type="Proteomes" id="UP001366085">
    <property type="component" value="Unassembled WGS sequence"/>
</dbReference>
<dbReference type="SUPFAM" id="SSF55961">
    <property type="entry name" value="Bet v1-like"/>
    <property type="match status" value="1"/>
</dbReference>
<evidence type="ECO:0000313" key="1">
    <source>
        <dbReference type="EMBL" id="MEJ1091301.1"/>
    </source>
</evidence>
<sequence>MVQNVHERIVDGTPAQVWPVLADLGSLYPASSGSLAFPDGLYEGAPVAHDGVTYRVAVVDPGRRLWFDVDWALSDGHGFELFPVGDAHTHVRHSVNGRLRGTFALLWPVFIRRQHDRALEGILDNLSAAMSRVRGGGA</sequence>
<dbReference type="EMBL" id="JBBDGN010000004">
    <property type="protein sequence ID" value="MEJ1091301.1"/>
    <property type="molecule type" value="Genomic_DNA"/>
</dbReference>
<proteinExistence type="predicted"/>
<dbReference type="RefSeq" id="WP_337318683.1">
    <property type="nucleotide sequence ID" value="NZ_JBBDGN010000004.1"/>
</dbReference>
<reference evidence="1 2" key="1">
    <citation type="submission" date="2024-02" db="EMBL/GenBank/DDBJ databases">
        <authorList>
            <person name="Saticioglu I.B."/>
        </authorList>
    </citation>
    <scope>NUCLEOTIDE SEQUENCE [LARGE SCALE GENOMIC DNA]</scope>
    <source>
        <strain evidence="1 2">Mu-43</strain>
    </source>
</reference>